<dbReference type="RefSeq" id="WP_274079540.1">
    <property type="nucleotide sequence ID" value="NZ_JANIAN010000036.1"/>
</dbReference>
<name>A0A9X4D3H5_9PSED</name>
<dbReference type="EMBL" id="JANIAN010000036">
    <property type="protein sequence ID" value="MDD2108902.1"/>
    <property type="molecule type" value="Genomic_DNA"/>
</dbReference>
<organism evidence="1 2">
    <name type="scientific">Pseudomonas asiatica</name>
    <dbReference type="NCBI Taxonomy" id="2219225"/>
    <lineage>
        <taxon>Bacteria</taxon>
        <taxon>Pseudomonadati</taxon>
        <taxon>Pseudomonadota</taxon>
        <taxon>Gammaproteobacteria</taxon>
        <taxon>Pseudomonadales</taxon>
        <taxon>Pseudomonadaceae</taxon>
        <taxon>Pseudomonas</taxon>
    </lineage>
</organism>
<accession>A0A9X4D3H5</accession>
<proteinExistence type="predicted"/>
<dbReference type="Proteomes" id="UP001150678">
    <property type="component" value="Unassembled WGS sequence"/>
</dbReference>
<gene>
    <name evidence="1" type="ORF">NP533_22220</name>
</gene>
<sequence>MAKQIINLGTAPSGAGGDDRRSAWLKAIANFDELYSFIATGFNRANILGAVGQASGVPTGAIIQRGSNANGEYVRYADGTQICWTTTPSLVPPAGLASFLWTFPIAFSARPGFAALTPDIGSGSDPRQYAAVTQYAAATGSSVRFQTYMATAVGCGAFAIGRWF</sequence>
<evidence type="ECO:0000313" key="2">
    <source>
        <dbReference type="Proteomes" id="UP001150678"/>
    </source>
</evidence>
<reference evidence="1" key="1">
    <citation type="submission" date="2022-07" db="EMBL/GenBank/DDBJ databases">
        <title>Multi-strain Analysis of Pseudomonas putida Reveals Metabolic and Genetic Diversity.</title>
        <authorList>
            <person name="Monk J.M."/>
        </authorList>
    </citation>
    <scope>NUCLEOTIDE SEQUENCE</scope>
    <source>
        <strain evidence="1">17514</strain>
    </source>
</reference>
<comment type="caution">
    <text evidence="1">The sequence shown here is derived from an EMBL/GenBank/DDBJ whole genome shotgun (WGS) entry which is preliminary data.</text>
</comment>
<protein>
    <submittedName>
        <fullName evidence="1">Uncharacterized protein</fullName>
    </submittedName>
</protein>
<evidence type="ECO:0000313" key="1">
    <source>
        <dbReference type="EMBL" id="MDD2108902.1"/>
    </source>
</evidence>
<dbReference type="AlphaFoldDB" id="A0A9X4D3H5"/>